<dbReference type="Pfam" id="PF00085">
    <property type="entry name" value="Thioredoxin"/>
    <property type="match status" value="1"/>
</dbReference>
<reference evidence="5" key="1">
    <citation type="journal article" date="2015" name="BMC Genomics">
        <title>Draft genome of a commonly misdiagnosed multidrug resistant pathogen Candida auris.</title>
        <authorList>
            <person name="Chatterjee S."/>
            <person name="Alampalli S.V."/>
            <person name="Nageshan R.K."/>
            <person name="Chettiar S.T."/>
            <person name="Joshi S."/>
            <person name="Tatu U.S."/>
        </authorList>
    </citation>
    <scope>NUCLEOTIDE SEQUENCE [LARGE SCALE GENOMIC DNA]</scope>
    <source>
        <strain evidence="5">6684</strain>
    </source>
</reference>
<dbReference type="Proteomes" id="UP000037122">
    <property type="component" value="Unassembled WGS sequence"/>
</dbReference>
<dbReference type="InterPro" id="IPR017937">
    <property type="entry name" value="Thioredoxin_CS"/>
</dbReference>
<name>A0A0L0P7T8_CANAR</name>
<comment type="caution">
    <text evidence="4">The sequence shown here is derived from an EMBL/GenBank/DDBJ whole genome shotgun (WGS) entry which is preliminary data.</text>
</comment>
<dbReference type="SUPFAM" id="SSF49785">
    <property type="entry name" value="Galactose-binding domain-like"/>
    <property type="match status" value="1"/>
</dbReference>
<dbReference type="Pfam" id="PF06201">
    <property type="entry name" value="PITH"/>
    <property type="match status" value="1"/>
</dbReference>
<dbReference type="VEuPathDB" id="FungiDB:B9J08_002018"/>
<evidence type="ECO:0000313" key="5">
    <source>
        <dbReference type="Proteomes" id="UP000037122"/>
    </source>
</evidence>
<keyword evidence="1" id="KW-1015">Disulfide bond</keyword>
<feature type="domain" description="Thioredoxin" evidence="2">
    <location>
        <begin position="1"/>
        <end position="115"/>
    </location>
</feature>
<dbReference type="InterPro" id="IPR010400">
    <property type="entry name" value="PITH_dom"/>
</dbReference>
<dbReference type="PROSITE" id="PS00194">
    <property type="entry name" value="THIOREDOXIN_1"/>
    <property type="match status" value="1"/>
</dbReference>
<dbReference type="EMBL" id="LGST01000003">
    <property type="protein sequence ID" value="KNE02432.1"/>
    <property type="molecule type" value="Genomic_DNA"/>
</dbReference>
<evidence type="ECO:0000259" key="2">
    <source>
        <dbReference type="PROSITE" id="PS51352"/>
    </source>
</evidence>
<evidence type="ECO:0000259" key="3">
    <source>
        <dbReference type="PROSITE" id="PS51532"/>
    </source>
</evidence>
<dbReference type="VEuPathDB" id="FungiDB:CJI96_0002693"/>
<dbReference type="Gene3D" id="3.40.30.10">
    <property type="entry name" value="Glutaredoxin"/>
    <property type="match status" value="1"/>
</dbReference>
<dbReference type="Gene3D" id="2.60.120.470">
    <property type="entry name" value="PITH domain"/>
    <property type="match status" value="1"/>
</dbReference>
<dbReference type="VEuPathDB" id="FungiDB:CJI97_002209"/>
<feature type="domain" description="PITH" evidence="3">
    <location>
        <begin position="133"/>
        <end position="328"/>
    </location>
</feature>
<gene>
    <name evidence="4" type="ORF">QG37_00234</name>
</gene>
<proteinExistence type="predicted"/>
<evidence type="ECO:0000313" key="4">
    <source>
        <dbReference type="EMBL" id="KNE02432.1"/>
    </source>
</evidence>
<dbReference type="CDD" id="cd02947">
    <property type="entry name" value="TRX_family"/>
    <property type="match status" value="1"/>
</dbReference>
<dbReference type="VEuPathDB" id="FungiDB:QG37_00234"/>
<dbReference type="InterPro" id="IPR013766">
    <property type="entry name" value="Thioredoxin_domain"/>
</dbReference>
<dbReference type="AlphaFoldDB" id="A0A0L0P7T8"/>
<dbReference type="PROSITE" id="PS51352">
    <property type="entry name" value="THIOREDOXIN_2"/>
    <property type="match status" value="1"/>
</dbReference>
<dbReference type="InterPro" id="IPR008979">
    <property type="entry name" value="Galactose-bd-like_sf"/>
</dbReference>
<dbReference type="InterPro" id="IPR037047">
    <property type="entry name" value="PITH_dom_sf"/>
</dbReference>
<dbReference type="SUPFAM" id="SSF52833">
    <property type="entry name" value="Thioredoxin-like"/>
    <property type="match status" value="1"/>
</dbReference>
<organism evidence="4 5">
    <name type="scientific">Candidozyma auris</name>
    <name type="common">Yeast</name>
    <name type="synonym">Candida auris</name>
    <dbReference type="NCBI Taxonomy" id="498019"/>
    <lineage>
        <taxon>Eukaryota</taxon>
        <taxon>Fungi</taxon>
        <taxon>Dikarya</taxon>
        <taxon>Ascomycota</taxon>
        <taxon>Saccharomycotina</taxon>
        <taxon>Pichiomycetes</taxon>
        <taxon>Metschnikowiaceae</taxon>
        <taxon>Candidozyma</taxon>
    </lineage>
</organism>
<dbReference type="PRINTS" id="PR00421">
    <property type="entry name" value="THIOREDOXIN"/>
</dbReference>
<dbReference type="PANTHER" id="PTHR46115">
    <property type="entry name" value="THIOREDOXIN-LIKE PROTEIN 1"/>
    <property type="match status" value="1"/>
</dbReference>
<dbReference type="VEuPathDB" id="FungiDB:CJJ07_002129"/>
<dbReference type="VEuPathDB" id="FungiDB:CJJ09_003106"/>
<sequence>MPTIQFIKTQNDFDQCLQKNKYLVAQFTASWCGPCQAIKPMVDDLYNSERYQRLEIVRVDLDANREVASKYNITSVPTFIFFENGKETSRVKGASPKMIESFDQLNSKAVADPTASARSSSSSELSANTPKELASLIPKGYLILNDVIHFAELVSLNTLPLVKKEEAKPSDVFKLNDKHSAVVSDADSQTLFFLPLNNICKVYSVLLRLAEPDKYDDAELELDEDELKEETQVPQTLKVWTNKPGIMSFEDAASDNNAPHVEKIDLSKVKDGWYEAKLKFVRFQGVQNLTIFIDGEDEDKHIIINRIVIVGTSGDSREQGSVQPLEDE</sequence>
<evidence type="ECO:0000256" key="1">
    <source>
        <dbReference type="ARBA" id="ARBA00023157"/>
    </source>
</evidence>
<dbReference type="GO" id="GO:0005737">
    <property type="term" value="C:cytoplasm"/>
    <property type="evidence" value="ECO:0007669"/>
    <property type="project" value="UniProtKB-ARBA"/>
</dbReference>
<dbReference type="InterPro" id="IPR036249">
    <property type="entry name" value="Thioredoxin-like_sf"/>
</dbReference>
<dbReference type="PROSITE" id="PS51532">
    <property type="entry name" value="PITH"/>
    <property type="match status" value="1"/>
</dbReference>
<accession>A0A0L0P7T8</accession>
<protein>
    <submittedName>
        <fullName evidence="4">Thioredoxin</fullName>
    </submittedName>
</protein>